<dbReference type="AlphaFoldDB" id="A0A9X4P6X0"/>
<dbReference type="InterPro" id="IPR058163">
    <property type="entry name" value="LysR-type_TF_proteobact-type"/>
</dbReference>
<evidence type="ECO:0000256" key="1">
    <source>
        <dbReference type="ARBA" id="ARBA00009437"/>
    </source>
</evidence>
<dbReference type="PANTHER" id="PTHR30537:SF5">
    <property type="entry name" value="HTH-TYPE TRANSCRIPTIONAL ACTIVATOR TTDR-RELATED"/>
    <property type="match status" value="1"/>
</dbReference>
<organism evidence="2 3">
    <name type="scientific">Lactococcus formosensis</name>
    <dbReference type="NCBI Taxonomy" id="1281486"/>
    <lineage>
        <taxon>Bacteria</taxon>
        <taxon>Bacillati</taxon>
        <taxon>Bacillota</taxon>
        <taxon>Bacilli</taxon>
        <taxon>Lactobacillales</taxon>
        <taxon>Streptococcaceae</taxon>
        <taxon>Lactococcus</taxon>
    </lineage>
</organism>
<dbReference type="GO" id="GO:0006351">
    <property type="term" value="P:DNA-templated transcription"/>
    <property type="evidence" value="ECO:0007669"/>
    <property type="project" value="TreeGrafter"/>
</dbReference>
<dbReference type="GO" id="GO:0003700">
    <property type="term" value="F:DNA-binding transcription factor activity"/>
    <property type="evidence" value="ECO:0007669"/>
    <property type="project" value="TreeGrafter"/>
</dbReference>
<dbReference type="Gene3D" id="3.40.190.10">
    <property type="entry name" value="Periplasmic binding protein-like II"/>
    <property type="match status" value="1"/>
</dbReference>
<feature type="non-terminal residue" evidence="2">
    <location>
        <position position="81"/>
    </location>
</feature>
<comment type="similarity">
    <text evidence="1">Belongs to the LysR transcriptional regulatory family.</text>
</comment>
<gene>
    <name evidence="2" type="ORF">NF717_12110</name>
</gene>
<accession>A0A9X4P6X0</accession>
<keyword evidence="3" id="KW-1185">Reference proteome</keyword>
<name>A0A9X4P6X0_9LACT</name>
<dbReference type="EMBL" id="JAMWFV010000130">
    <property type="protein sequence ID" value="MDG6146379.1"/>
    <property type="molecule type" value="Genomic_DNA"/>
</dbReference>
<comment type="caution">
    <text evidence="2">The sequence shown here is derived from an EMBL/GenBank/DDBJ whole genome shotgun (WGS) entry which is preliminary data.</text>
</comment>
<dbReference type="GO" id="GO:0043565">
    <property type="term" value="F:sequence-specific DNA binding"/>
    <property type="evidence" value="ECO:0007669"/>
    <property type="project" value="TreeGrafter"/>
</dbReference>
<evidence type="ECO:0000313" key="2">
    <source>
        <dbReference type="EMBL" id="MDG6146379.1"/>
    </source>
</evidence>
<reference evidence="2" key="1">
    <citation type="submission" date="2022-06" db="EMBL/GenBank/DDBJ databases">
        <title>Lactococcus from bovine mastitis in China.</title>
        <authorList>
            <person name="Lin Y."/>
            <person name="Han B."/>
        </authorList>
    </citation>
    <scope>NUCLEOTIDE SEQUENCE</scope>
    <source>
        <strain evidence="2">Ningxia-I-26</strain>
    </source>
</reference>
<evidence type="ECO:0008006" key="4">
    <source>
        <dbReference type="Google" id="ProtNLM"/>
    </source>
</evidence>
<dbReference type="PANTHER" id="PTHR30537">
    <property type="entry name" value="HTH-TYPE TRANSCRIPTIONAL REGULATOR"/>
    <property type="match status" value="1"/>
</dbReference>
<evidence type="ECO:0000313" key="3">
    <source>
        <dbReference type="Proteomes" id="UP001153199"/>
    </source>
</evidence>
<sequence length="81" mass="8588">LTTTEIGQVLYDNARRVLAALDEAEAAVAAVSGTPQGIVRAAAPLVAGRRLVAPLVPRFTADNPEVQVRLRLTDRAVNIVE</sequence>
<feature type="non-terminal residue" evidence="2">
    <location>
        <position position="1"/>
    </location>
</feature>
<dbReference type="SUPFAM" id="SSF53850">
    <property type="entry name" value="Periplasmic binding protein-like II"/>
    <property type="match status" value="1"/>
</dbReference>
<proteinExistence type="inferred from homology"/>
<protein>
    <recommendedName>
        <fullName evidence="4">LysR family transcriptional regulator</fullName>
    </recommendedName>
</protein>
<dbReference type="Proteomes" id="UP001153199">
    <property type="component" value="Unassembled WGS sequence"/>
</dbReference>